<keyword evidence="3" id="KW-0732">Signal</keyword>
<keyword evidence="10" id="KW-1185">Reference proteome</keyword>
<proteinExistence type="predicted"/>
<comment type="caution">
    <text evidence="9">The sequence shown here is derived from an EMBL/GenBank/DDBJ whole genome shotgun (WGS) entry which is preliminary data.</text>
</comment>
<keyword evidence="4 8" id="KW-1133">Transmembrane helix</keyword>
<name>A0A7J6W8V1_THATH</name>
<protein>
    <recommendedName>
        <fullName evidence="11">Receptor-like protein kinase</fullName>
    </recommendedName>
</protein>
<keyword evidence="2 8" id="KW-0812">Transmembrane</keyword>
<evidence type="ECO:0000256" key="8">
    <source>
        <dbReference type="SAM" id="Phobius"/>
    </source>
</evidence>
<sequence>MDPQSIFKGNNELCGDLIKKKRKGDEPSQNTTNLDVNGKNERDQSELSGFYIGIASGIIVGFWGVFCVLLFKTSWRYAYFRFIENTTDVLYVKLVVRRAWLKKKLECNQVQE</sequence>
<dbReference type="InterPro" id="IPR046956">
    <property type="entry name" value="RLP23-like"/>
</dbReference>
<accession>A0A7J6W8V1</accession>
<dbReference type="EMBL" id="JABWDY010020159">
    <property type="protein sequence ID" value="KAF5193343.1"/>
    <property type="molecule type" value="Genomic_DNA"/>
</dbReference>
<comment type="subcellular location">
    <subcellularLocation>
        <location evidence="1">Membrane</location>
        <topology evidence="1">Single-pass type I membrane protein</topology>
    </subcellularLocation>
</comment>
<evidence type="ECO:0000256" key="4">
    <source>
        <dbReference type="ARBA" id="ARBA00022989"/>
    </source>
</evidence>
<evidence type="ECO:0000313" key="10">
    <source>
        <dbReference type="Proteomes" id="UP000554482"/>
    </source>
</evidence>
<dbReference type="Proteomes" id="UP000554482">
    <property type="component" value="Unassembled WGS sequence"/>
</dbReference>
<feature type="region of interest" description="Disordered" evidence="7">
    <location>
        <begin position="22"/>
        <end position="41"/>
    </location>
</feature>
<keyword evidence="6" id="KW-0325">Glycoprotein</keyword>
<evidence type="ECO:0000256" key="6">
    <source>
        <dbReference type="ARBA" id="ARBA00023180"/>
    </source>
</evidence>
<organism evidence="9 10">
    <name type="scientific">Thalictrum thalictroides</name>
    <name type="common">Rue-anemone</name>
    <name type="synonym">Anemone thalictroides</name>
    <dbReference type="NCBI Taxonomy" id="46969"/>
    <lineage>
        <taxon>Eukaryota</taxon>
        <taxon>Viridiplantae</taxon>
        <taxon>Streptophyta</taxon>
        <taxon>Embryophyta</taxon>
        <taxon>Tracheophyta</taxon>
        <taxon>Spermatophyta</taxon>
        <taxon>Magnoliopsida</taxon>
        <taxon>Ranunculales</taxon>
        <taxon>Ranunculaceae</taxon>
        <taxon>Thalictroideae</taxon>
        <taxon>Thalictrum</taxon>
    </lineage>
</organism>
<dbReference type="PANTHER" id="PTHR48063">
    <property type="entry name" value="LRR RECEPTOR-LIKE KINASE"/>
    <property type="match status" value="1"/>
</dbReference>
<evidence type="ECO:0000256" key="5">
    <source>
        <dbReference type="ARBA" id="ARBA00023136"/>
    </source>
</evidence>
<evidence type="ECO:0000313" key="9">
    <source>
        <dbReference type="EMBL" id="KAF5193343.1"/>
    </source>
</evidence>
<evidence type="ECO:0008006" key="11">
    <source>
        <dbReference type="Google" id="ProtNLM"/>
    </source>
</evidence>
<dbReference type="PANTHER" id="PTHR48063:SF112">
    <property type="entry name" value="RECEPTOR LIKE PROTEIN 30-LIKE"/>
    <property type="match status" value="1"/>
</dbReference>
<dbReference type="GO" id="GO:0016020">
    <property type="term" value="C:membrane"/>
    <property type="evidence" value="ECO:0007669"/>
    <property type="project" value="UniProtKB-SubCell"/>
</dbReference>
<dbReference type="OrthoDB" id="1060944at2759"/>
<dbReference type="AlphaFoldDB" id="A0A7J6W8V1"/>
<evidence type="ECO:0000256" key="2">
    <source>
        <dbReference type="ARBA" id="ARBA00022692"/>
    </source>
</evidence>
<evidence type="ECO:0000256" key="3">
    <source>
        <dbReference type="ARBA" id="ARBA00022729"/>
    </source>
</evidence>
<evidence type="ECO:0000256" key="1">
    <source>
        <dbReference type="ARBA" id="ARBA00004479"/>
    </source>
</evidence>
<feature type="transmembrane region" description="Helical" evidence="8">
    <location>
        <begin position="50"/>
        <end position="71"/>
    </location>
</feature>
<keyword evidence="5 8" id="KW-0472">Membrane</keyword>
<evidence type="ECO:0000256" key="7">
    <source>
        <dbReference type="SAM" id="MobiDB-lite"/>
    </source>
</evidence>
<gene>
    <name evidence="9" type="ORF">FRX31_017070</name>
</gene>
<reference evidence="9 10" key="1">
    <citation type="submission" date="2020-06" db="EMBL/GenBank/DDBJ databases">
        <title>Transcriptomic and genomic resources for Thalictrum thalictroides and T. hernandezii: Facilitating candidate gene discovery in an emerging model plant lineage.</title>
        <authorList>
            <person name="Arias T."/>
            <person name="Riano-Pachon D.M."/>
            <person name="Di Stilio V.S."/>
        </authorList>
    </citation>
    <scope>NUCLEOTIDE SEQUENCE [LARGE SCALE GENOMIC DNA]</scope>
    <source>
        <strain evidence="10">cv. WT478/WT964</strain>
        <tissue evidence="9">Leaves</tissue>
    </source>
</reference>